<organism evidence="2 3">
    <name type="scientific">endosymbiont of Galathealinum brachiosum</name>
    <dbReference type="NCBI Taxonomy" id="2200906"/>
    <lineage>
        <taxon>Bacteria</taxon>
        <taxon>Pseudomonadati</taxon>
        <taxon>Pseudomonadota</taxon>
        <taxon>Gammaproteobacteria</taxon>
        <taxon>sulfur-oxidizing symbionts</taxon>
    </lineage>
</organism>
<keyword evidence="1" id="KW-0472">Membrane</keyword>
<sequence>MKNTKSIFQKTSFVVGIISFILAIACVVGLYLKIETHSINDPIAVAFLASTFFFISVGFVLVFISKMNIPSFDMQIESQDKG</sequence>
<feature type="transmembrane region" description="Helical" evidence="1">
    <location>
        <begin position="44"/>
        <end position="64"/>
    </location>
</feature>
<evidence type="ECO:0000256" key="1">
    <source>
        <dbReference type="SAM" id="Phobius"/>
    </source>
</evidence>
<dbReference type="PROSITE" id="PS51257">
    <property type="entry name" value="PROKAR_LIPOPROTEIN"/>
    <property type="match status" value="1"/>
</dbReference>
<reference evidence="2 3" key="1">
    <citation type="journal article" date="2018" name="ISME J.">
        <title>Endosymbiont genomes yield clues of tubeworm success.</title>
        <authorList>
            <person name="Li Y."/>
            <person name="Liles M.R."/>
            <person name="Halanych K.M."/>
        </authorList>
    </citation>
    <scope>NUCLEOTIDE SEQUENCE [LARGE SCALE GENOMIC DNA]</scope>
    <source>
        <strain evidence="2">A1464</strain>
    </source>
</reference>
<dbReference type="Proteomes" id="UP000254266">
    <property type="component" value="Unassembled WGS sequence"/>
</dbReference>
<feature type="transmembrane region" description="Helical" evidence="1">
    <location>
        <begin position="12"/>
        <end position="32"/>
    </location>
</feature>
<name>A0A370DMM3_9GAMM</name>
<keyword evidence="1" id="KW-1133">Transmembrane helix</keyword>
<keyword evidence="1" id="KW-0812">Transmembrane</keyword>
<evidence type="ECO:0000313" key="2">
    <source>
        <dbReference type="EMBL" id="RDH85634.1"/>
    </source>
</evidence>
<gene>
    <name evidence="2" type="ORF">DIZ80_01510</name>
</gene>
<dbReference type="EMBL" id="QFXC01000003">
    <property type="protein sequence ID" value="RDH85634.1"/>
    <property type="molecule type" value="Genomic_DNA"/>
</dbReference>
<keyword evidence="3" id="KW-1185">Reference proteome</keyword>
<dbReference type="AlphaFoldDB" id="A0A370DMM3"/>
<proteinExistence type="predicted"/>
<protein>
    <submittedName>
        <fullName evidence="2">Uncharacterized protein</fullName>
    </submittedName>
</protein>
<comment type="caution">
    <text evidence="2">The sequence shown here is derived from an EMBL/GenBank/DDBJ whole genome shotgun (WGS) entry which is preliminary data.</text>
</comment>
<accession>A0A370DMM3</accession>
<evidence type="ECO:0000313" key="3">
    <source>
        <dbReference type="Proteomes" id="UP000254266"/>
    </source>
</evidence>